<evidence type="ECO:0000256" key="4">
    <source>
        <dbReference type="SAM" id="SignalP"/>
    </source>
</evidence>
<feature type="signal peptide" evidence="4">
    <location>
        <begin position="1"/>
        <end position="35"/>
    </location>
</feature>
<evidence type="ECO:0000259" key="5">
    <source>
        <dbReference type="PROSITE" id="PS50853"/>
    </source>
</evidence>
<dbReference type="Gene3D" id="2.60.40.10">
    <property type="entry name" value="Immunoglobulins"/>
    <property type="match status" value="10"/>
</dbReference>
<evidence type="ECO:0000313" key="6">
    <source>
        <dbReference type="EMBL" id="SCF26644.1"/>
    </source>
</evidence>
<feature type="domain" description="Fibronectin type-III" evidence="5">
    <location>
        <begin position="940"/>
        <end position="1033"/>
    </location>
</feature>
<dbReference type="CDD" id="cd00063">
    <property type="entry name" value="FN3"/>
    <property type="match status" value="10"/>
</dbReference>
<dbReference type="InterPro" id="IPR036116">
    <property type="entry name" value="FN3_sf"/>
</dbReference>
<gene>
    <name evidence="6" type="ORF">GA0074696_3924</name>
</gene>
<organism evidence="6 7">
    <name type="scientific">Micromonospora purpureochromogenes</name>
    <dbReference type="NCBI Taxonomy" id="47872"/>
    <lineage>
        <taxon>Bacteria</taxon>
        <taxon>Bacillati</taxon>
        <taxon>Actinomycetota</taxon>
        <taxon>Actinomycetes</taxon>
        <taxon>Micromonosporales</taxon>
        <taxon>Micromonosporaceae</taxon>
        <taxon>Micromonospora</taxon>
    </lineage>
</organism>
<feature type="domain" description="Fibronectin type-III" evidence="5">
    <location>
        <begin position="1034"/>
        <end position="1126"/>
    </location>
</feature>
<keyword evidence="3" id="KW-0119">Carbohydrate metabolism</keyword>
<feature type="domain" description="Fibronectin type-III" evidence="5">
    <location>
        <begin position="568"/>
        <end position="659"/>
    </location>
</feature>
<feature type="domain" description="Fibronectin type-III" evidence="5">
    <location>
        <begin position="1220"/>
        <end position="1319"/>
    </location>
</feature>
<feature type="domain" description="Fibronectin type-III" evidence="5">
    <location>
        <begin position="662"/>
        <end position="752"/>
    </location>
</feature>
<evidence type="ECO:0000256" key="2">
    <source>
        <dbReference type="ARBA" id="ARBA00023295"/>
    </source>
</evidence>
<feature type="domain" description="Fibronectin type-III" evidence="5">
    <location>
        <begin position="849"/>
        <end position="939"/>
    </location>
</feature>
<keyword evidence="4" id="KW-0732">Signal</keyword>
<sequence>MRASSRPARSLRRLAGGLSVALALTLALAPTPAAAVPAGGMSATALNTMFQTYGDQGGHWTGGDNTASVALPDGRVAWLFSDTYLGTVNADGTRPAGTPMVNNTLVVQENTSLVSTRHGGSASAPSALVIPTQTDQYFWAADGIVEGGALKVLYNRMQRGGSEDNLDFILKGTSLVTFALPGLTVSSVVDLPVGDSIGWGSAILEDGGYTYIYGTSSGDGGMRFGHVARAPEGGFGGAWQYWTGTAWSTTESSAARLLSGVGTAYGVFRSGDKYVLLTQDNNLVFNPQFVTYTADSPTGPFTGPTPLFDAPEAEPGTPKIVYDARVHPELATSGKLLFSYNVNSLNNADNLSDARLYRPRFIELAWPRPVPDPATLPGVPQAVTATPDDKGDVTLTWQAVAGATGYRLHRRDVTAGQTHFSRESAVATGTSAKIGFLYSGHTYEFRVSAVNTAGEGTPSTTVTAVPRIAPPPAPASVTAVADDAGSITVSWDQVPDAWGYDLLERDLTAGDSEFNLALRPGGTDTQVRRENLEHGHLYEFALVTRNGGGESPRSATATATARYALPPAPTGLTATPRSDGSVALAWTAPAPQLWYMIYQRDVTAGEADFTQLPLPVDGTAMTANFLDHGHTYEWKVSATNRGGEGPASGVVQATSTMAPPAAPTNLRATAGDGKATLVWDAPSDNVFYHVYQRNVTTGESEFTELPLPITECCTMTPEFLTNNETYEFKVAASNQGGEGPASAAIQVTPRAPTPAKVTGLTATPQSNGSIRLQWTGPTGNYWYDVYRRDVTAGGSFTKLPLPVTTCCTMTDSFLVHGHMYAYKVVANNGTDGPASDIVQATSNYSPPPAPQNLRARAAGDGSVDLDWDPVGPNIDYWIYQRDVTAGQTSFQKLPFSLTDSAFSAGLLANGHQYEFKVSAANQGGEGAASAAVRVTALGGLPAPPTNLSADVGNATVRLTWTASTTSGVSYDVYQRDVTAGQSWQKLPYPVTTCCAFNGSLLTNGHIYEWKVVATNVHGSSAASNVVSGRPMPPLPGSPSNLARTVGDGTVRLTWTASPSPNVSYDIYQRDVTAGQSWRKLPYGVGCCTFNGGLLTNGHTYEWKVAATNMTGSSGFSNTVSGRPMPPLPSAPSSLTATPKSNGVTLKWAASTPSNVSYWIYQRDVTTGQSWQKLPLGVSCCTFNGGLLINGHTYEWKVLASNITGSSGFSNTVSARPMPPLPKAPGGLLAWGGVNRVTFTWGDGGNSRLDTFFQVYYRNLSDGQTSWSKYRSPIAETTVNIYDFLRELKAYEFKVSAVNISGEVSSSSTVEAIPYRAVPYNSGVRRRGNQDNGSNDWAGLFALAHSTSCQGDWFQTICFGMTPIMYVGQVNPVTVGDFFFYARGGPERLEEELVCEVRQRLILRQRYGAAIANSRGPDLLWHEQIHSVQWSGYDYWWTFVLDYAKNHQSFEEKANLYWGGYEVWPGASRC</sequence>
<keyword evidence="2" id="KW-0378">Hydrolase</keyword>
<dbReference type="PANTHER" id="PTHR13817">
    <property type="entry name" value="TITIN"/>
    <property type="match status" value="1"/>
</dbReference>
<dbReference type="InterPro" id="IPR013783">
    <property type="entry name" value="Ig-like_fold"/>
</dbReference>
<feature type="domain" description="Fibronectin type-III" evidence="5">
    <location>
        <begin position="1127"/>
        <end position="1219"/>
    </location>
</feature>
<feature type="domain" description="Fibronectin type-III" evidence="5">
    <location>
        <begin position="756"/>
        <end position="848"/>
    </location>
</feature>
<feature type="domain" description="Fibronectin type-III" evidence="5">
    <location>
        <begin position="379"/>
        <end position="472"/>
    </location>
</feature>
<dbReference type="SUPFAM" id="SSF49265">
    <property type="entry name" value="Fibronectin type III"/>
    <property type="match status" value="6"/>
</dbReference>
<evidence type="ECO:0000256" key="3">
    <source>
        <dbReference type="ARBA" id="ARBA00023326"/>
    </source>
</evidence>
<proteinExistence type="predicted"/>
<feature type="chain" id="PRO_5008709728" evidence="4">
    <location>
        <begin position="36"/>
        <end position="1469"/>
    </location>
</feature>
<dbReference type="Pfam" id="PF00041">
    <property type="entry name" value="fn3"/>
    <property type="match status" value="3"/>
</dbReference>
<dbReference type="PANTHER" id="PTHR13817:SF166">
    <property type="entry name" value="NEURONAL IGCAM-RELATED"/>
    <property type="match status" value="1"/>
</dbReference>
<evidence type="ECO:0000256" key="1">
    <source>
        <dbReference type="ARBA" id="ARBA00022737"/>
    </source>
</evidence>
<dbReference type="EMBL" id="LT607410">
    <property type="protein sequence ID" value="SCF26644.1"/>
    <property type="molecule type" value="Genomic_DNA"/>
</dbReference>
<keyword evidence="2" id="KW-0326">Glycosidase</keyword>
<dbReference type="InterPro" id="IPR050964">
    <property type="entry name" value="Striated_Muscle_Regulatory"/>
</dbReference>
<keyword evidence="1" id="KW-0677">Repeat</keyword>
<evidence type="ECO:0000313" key="7">
    <source>
        <dbReference type="Proteomes" id="UP000198228"/>
    </source>
</evidence>
<dbReference type="PROSITE" id="PS50853">
    <property type="entry name" value="FN3"/>
    <property type="match status" value="10"/>
</dbReference>
<keyword evidence="3" id="KW-0624">Polysaccharide degradation</keyword>
<protein>
    <submittedName>
        <fullName evidence="6">Fibronectin type 3 domain-containing protein</fullName>
    </submittedName>
</protein>
<feature type="domain" description="Fibronectin type-III" evidence="5">
    <location>
        <begin position="473"/>
        <end position="567"/>
    </location>
</feature>
<dbReference type="SMART" id="SM00060">
    <property type="entry name" value="FN3"/>
    <property type="match status" value="10"/>
</dbReference>
<dbReference type="GO" id="GO:0000272">
    <property type="term" value="P:polysaccharide catabolic process"/>
    <property type="evidence" value="ECO:0007669"/>
    <property type="project" value="UniProtKB-KW"/>
</dbReference>
<reference evidence="6 7" key="1">
    <citation type="submission" date="2016-06" db="EMBL/GenBank/DDBJ databases">
        <authorList>
            <person name="Kjaerup R.B."/>
            <person name="Dalgaard T.S."/>
            <person name="Juul-Madsen H.R."/>
        </authorList>
    </citation>
    <scope>NUCLEOTIDE SEQUENCE [LARGE SCALE GENOMIC DNA]</scope>
    <source>
        <strain evidence="6 7">DSM 43821</strain>
    </source>
</reference>
<dbReference type="GO" id="GO:0016798">
    <property type="term" value="F:hydrolase activity, acting on glycosyl bonds"/>
    <property type="evidence" value="ECO:0007669"/>
    <property type="project" value="UniProtKB-KW"/>
</dbReference>
<accession>A0A1C4Z168</accession>
<dbReference type="InterPro" id="IPR003961">
    <property type="entry name" value="FN3_dom"/>
</dbReference>
<name>A0A1C4Z168_9ACTN</name>
<dbReference type="Proteomes" id="UP000198228">
    <property type="component" value="Chromosome I"/>
</dbReference>